<dbReference type="GO" id="GO:0009229">
    <property type="term" value="P:thiamine diphosphate biosynthetic process"/>
    <property type="evidence" value="ECO:0007669"/>
    <property type="project" value="InterPro"/>
</dbReference>
<dbReference type="PANTHER" id="PTHR41299">
    <property type="entry name" value="THIAMINE PYROPHOSPHOKINASE"/>
    <property type="match status" value="1"/>
</dbReference>
<dbReference type="EMBL" id="BJWI01000002">
    <property type="protein sequence ID" value="GEM00729.1"/>
    <property type="molecule type" value="Genomic_DNA"/>
</dbReference>
<dbReference type="GO" id="GO:0004788">
    <property type="term" value="F:thiamine diphosphokinase activity"/>
    <property type="evidence" value="ECO:0007669"/>
    <property type="project" value="UniProtKB-UniRule"/>
</dbReference>
<dbReference type="STRING" id="306540.SAMN05421839_102162"/>
<dbReference type="SUPFAM" id="SSF63999">
    <property type="entry name" value="Thiamin pyrophosphokinase, catalytic domain"/>
    <property type="match status" value="1"/>
</dbReference>
<dbReference type="CDD" id="cd07995">
    <property type="entry name" value="TPK"/>
    <property type="match status" value="1"/>
</dbReference>
<dbReference type="Proteomes" id="UP000321547">
    <property type="component" value="Unassembled WGS sequence"/>
</dbReference>
<reference evidence="7 10" key="2">
    <citation type="submission" date="2019-07" db="EMBL/GenBank/DDBJ databases">
        <title>Whole genome shotgun sequence of Halolactibacillus halophilus NBRC 100868.</title>
        <authorList>
            <person name="Hosoyama A."/>
            <person name="Uohara A."/>
            <person name="Ohji S."/>
            <person name="Ichikawa N."/>
        </authorList>
    </citation>
    <scope>NUCLEOTIDE SEQUENCE [LARGE SCALE GENOMIC DNA]</scope>
    <source>
        <strain evidence="7 10">NBRC 100868</strain>
    </source>
</reference>
<dbReference type="GO" id="GO:0005524">
    <property type="term" value="F:ATP binding"/>
    <property type="evidence" value="ECO:0007669"/>
    <property type="project" value="UniProtKB-KW"/>
</dbReference>
<evidence type="ECO:0000313" key="7">
    <source>
        <dbReference type="EMBL" id="GEM00729.1"/>
    </source>
</evidence>
<keyword evidence="10" id="KW-1185">Reference proteome</keyword>
<gene>
    <name evidence="7" type="primary">thiN</name>
    <name evidence="7" type="ORF">HHA03_02610</name>
    <name evidence="8" type="ORF">SAMN05421839_102162</name>
</gene>
<dbReference type="EC" id="2.7.6.2" evidence="5"/>
<keyword evidence="3 8" id="KW-0418">Kinase</keyword>
<evidence type="ECO:0000256" key="1">
    <source>
        <dbReference type="ARBA" id="ARBA00022679"/>
    </source>
</evidence>
<feature type="domain" description="Thiamin pyrophosphokinase thiamin-binding" evidence="6">
    <location>
        <begin position="140"/>
        <end position="205"/>
    </location>
</feature>
<name>A0A1I5LPE7_9BACI</name>
<dbReference type="InterPro" id="IPR053149">
    <property type="entry name" value="TPK"/>
</dbReference>
<dbReference type="GO" id="GO:0030975">
    <property type="term" value="F:thiamine binding"/>
    <property type="evidence" value="ECO:0007669"/>
    <property type="project" value="InterPro"/>
</dbReference>
<dbReference type="SUPFAM" id="SSF63862">
    <property type="entry name" value="Thiamin pyrophosphokinase, substrate-binding domain"/>
    <property type="match status" value="1"/>
</dbReference>
<dbReference type="InterPro" id="IPR006282">
    <property type="entry name" value="Thi_PPkinase"/>
</dbReference>
<reference evidence="8 9" key="1">
    <citation type="submission" date="2016-10" db="EMBL/GenBank/DDBJ databases">
        <authorList>
            <person name="de Groot N.N."/>
        </authorList>
    </citation>
    <scope>NUCLEOTIDE SEQUENCE [LARGE SCALE GENOMIC DNA]</scope>
    <source>
        <strain evidence="8 9">DSM 17073</strain>
    </source>
</reference>
<evidence type="ECO:0000256" key="2">
    <source>
        <dbReference type="ARBA" id="ARBA00022741"/>
    </source>
</evidence>
<evidence type="ECO:0000259" key="6">
    <source>
        <dbReference type="SMART" id="SM00983"/>
    </source>
</evidence>
<dbReference type="OrthoDB" id="9804377at2"/>
<dbReference type="EMBL" id="FOXC01000002">
    <property type="protein sequence ID" value="SFO99037.1"/>
    <property type="molecule type" value="Genomic_DNA"/>
</dbReference>
<evidence type="ECO:0000256" key="5">
    <source>
        <dbReference type="NCBIfam" id="TIGR01378"/>
    </source>
</evidence>
<evidence type="ECO:0000256" key="3">
    <source>
        <dbReference type="ARBA" id="ARBA00022777"/>
    </source>
</evidence>
<dbReference type="Pfam" id="PF04265">
    <property type="entry name" value="TPK_B1_binding"/>
    <property type="match status" value="1"/>
</dbReference>
<evidence type="ECO:0000313" key="9">
    <source>
        <dbReference type="Proteomes" id="UP000242243"/>
    </source>
</evidence>
<dbReference type="AlphaFoldDB" id="A0A1I5LPE7"/>
<protein>
    <recommendedName>
        <fullName evidence="5">Thiamine diphosphokinase</fullName>
        <ecNumber evidence="5">2.7.6.2</ecNumber>
    </recommendedName>
</protein>
<keyword evidence="2" id="KW-0547">Nucleotide-binding</keyword>
<dbReference type="NCBIfam" id="TIGR01378">
    <property type="entry name" value="thi_PPkinase"/>
    <property type="match status" value="1"/>
</dbReference>
<keyword evidence="1" id="KW-0808">Transferase</keyword>
<dbReference type="Proteomes" id="UP000242243">
    <property type="component" value="Unassembled WGS sequence"/>
</dbReference>
<dbReference type="Pfam" id="PF04263">
    <property type="entry name" value="TPK_catalytic"/>
    <property type="match status" value="1"/>
</dbReference>
<dbReference type="GO" id="GO:0016301">
    <property type="term" value="F:kinase activity"/>
    <property type="evidence" value="ECO:0007669"/>
    <property type="project" value="UniProtKB-KW"/>
</dbReference>
<keyword evidence="4" id="KW-0067">ATP-binding</keyword>
<proteinExistence type="predicted"/>
<dbReference type="InterPro" id="IPR007373">
    <property type="entry name" value="Thiamin_PyroPKinase_B1-bd"/>
</dbReference>
<dbReference type="SMART" id="SM00983">
    <property type="entry name" value="TPK_B1_binding"/>
    <property type="match status" value="1"/>
</dbReference>
<accession>A0A1I5LPE7</accession>
<organism evidence="8 9">
    <name type="scientific">Halolactibacillus halophilus</name>
    <dbReference type="NCBI Taxonomy" id="306540"/>
    <lineage>
        <taxon>Bacteria</taxon>
        <taxon>Bacillati</taxon>
        <taxon>Bacillota</taxon>
        <taxon>Bacilli</taxon>
        <taxon>Bacillales</taxon>
        <taxon>Bacillaceae</taxon>
        <taxon>Halolactibacillus</taxon>
    </lineage>
</organism>
<sequence length="215" mass="23572">MTVYGIVAGGPKALLPCLTDQKVDCWIGCDRGCLYILEAGLTLYQAIGDFDSVSKEEHEFIEKEAKQMQVFSVDKDDSDLELAIKMLQNQPEDSLILYGITGGRLDHTLVNIALLKRLTKQGVNAKMMDCYHTIDIYLPGVHQLYLDPTRYISILPATDQVEGVTLAGFKYPLVEATLEEGSSLTLSNHLVSTTGSISFKAGILIVISADEPPAF</sequence>
<dbReference type="RefSeq" id="WP_089829817.1">
    <property type="nucleotide sequence ID" value="NZ_BJWI01000002.1"/>
</dbReference>
<evidence type="ECO:0000313" key="10">
    <source>
        <dbReference type="Proteomes" id="UP000321547"/>
    </source>
</evidence>
<dbReference type="GO" id="GO:0006772">
    <property type="term" value="P:thiamine metabolic process"/>
    <property type="evidence" value="ECO:0007669"/>
    <property type="project" value="UniProtKB-UniRule"/>
</dbReference>
<evidence type="ECO:0000256" key="4">
    <source>
        <dbReference type="ARBA" id="ARBA00022840"/>
    </source>
</evidence>
<dbReference type="PANTHER" id="PTHR41299:SF1">
    <property type="entry name" value="THIAMINE PYROPHOSPHOKINASE"/>
    <property type="match status" value="1"/>
</dbReference>
<evidence type="ECO:0000313" key="8">
    <source>
        <dbReference type="EMBL" id="SFO99037.1"/>
    </source>
</evidence>
<dbReference type="Gene3D" id="3.40.50.10240">
    <property type="entry name" value="Thiamin pyrophosphokinase, catalytic domain"/>
    <property type="match status" value="1"/>
</dbReference>
<dbReference type="InterPro" id="IPR036371">
    <property type="entry name" value="TPK_B1-bd_sf"/>
</dbReference>
<dbReference type="InterPro" id="IPR007371">
    <property type="entry name" value="TPK_catalytic"/>
</dbReference>
<dbReference type="InterPro" id="IPR036759">
    <property type="entry name" value="TPK_catalytic_sf"/>
</dbReference>